<dbReference type="HAMAP" id="MF_00227">
    <property type="entry name" value="RNase_P"/>
    <property type="match status" value="1"/>
</dbReference>
<proteinExistence type="inferred from homology"/>
<protein>
    <recommendedName>
        <fullName evidence="7 8">Ribonuclease P protein component</fullName>
        <shortName evidence="7">RNase P protein</shortName>
        <shortName evidence="7">RNaseP protein</shortName>
        <ecNumber evidence="7 8">3.1.26.5</ecNumber>
    </recommendedName>
    <alternativeName>
        <fullName evidence="7">Protein C5</fullName>
    </alternativeName>
</protein>
<dbReference type="RefSeq" id="WP_200507860.1">
    <property type="nucleotide sequence ID" value="NZ_JAEHFX010000015.1"/>
</dbReference>
<dbReference type="InterPro" id="IPR014721">
    <property type="entry name" value="Ribsml_uS5_D2-typ_fold_subgr"/>
</dbReference>
<dbReference type="PANTHER" id="PTHR33992:SF1">
    <property type="entry name" value="RIBONUCLEASE P PROTEIN COMPONENT"/>
    <property type="match status" value="1"/>
</dbReference>
<evidence type="ECO:0000256" key="3">
    <source>
        <dbReference type="ARBA" id="ARBA00022722"/>
    </source>
</evidence>
<comment type="similarity">
    <text evidence="7">Belongs to the RnpA family.</text>
</comment>
<comment type="function">
    <text evidence="1 7">RNaseP catalyzes the removal of the 5'-leader sequence from pre-tRNA to produce the mature 5'-terminus. It can also cleave other RNA substrates such as 4.5S RNA. The protein component plays an auxiliary but essential role in vivo by binding to the 5'-leader sequence and broadening the substrate specificity of the ribozyme.</text>
</comment>
<dbReference type="InterPro" id="IPR000100">
    <property type="entry name" value="RNase_P"/>
</dbReference>
<name>A0ABS1C6F3_9BACT</name>
<evidence type="ECO:0000256" key="7">
    <source>
        <dbReference type="HAMAP-Rule" id="MF_00227"/>
    </source>
</evidence>
<evidence type="ECO:0000256" key="4">
    <source>
        <dbReference type="ARBA" id="ARBA00022759"/>
    </source>
</evidence>
<dbReference type="Gene3D" id="3.30.230.10">
    <property type="match status" value="1"/>
</dbReference>
<keyword evidence="3 7" id="KW-0540">Nuclease</keyword>
<keyword evidence="2 7" id="KW-0819">tRNA processing</keyword>
<dbReference type="SUPFAM" id="SSF54211">
    <property type="entry name" value="Ribosomal protein S5 domain 2-like"/>
    <property type="match status" value="1"/>
</dbReference>
<sequence length="136" mass="15889">MQSEDTQFAPEAYDRSFPKAERLCSKKLISQLFAKGSAFNLYPLRFVFLKAENPVPEFPQVLISVSKKYFKRAHDRNRIKRQIREAYRLNKHKLLSENGQFYAVLGIIYIGKEKVAYNVIEKKLNSAFVRLVKEQG</sequence>
<keyword evidence="5 7" id="KW-0378">Hydrolase</keyword>
<dbReference type="Pfam" id="PF00825">
    <property type="entry name" value="Ribonuclease_P"/>
    <property type="match status" value="1"/>
</dbReference>
<dbReference type="EMBL" id="JAEHFX010000015">
    <property type="protein sequence ID" value="MBK0404954.1"/>
    <property type="molecule type" value="Genomic_DNA"/>
</dbReference>
<evidence type="ECO:0000313" key="10">
    <source>
        <dbReference type="Proteomes" id="UP000644147"/>
    </source>
</evidence>
<evidence type="ECO:0000256" key="5">
    <source>
        <dbReference type="ARBA" id="ARBA00022801"/>
    </source>
</evidence>
<keyword evidence="4 7" id="KW-0255">Endonuclease</keyword>
<evidence type="ECO:0000256" key="1">
    <source>
        <dbReference type="ARBA" id="ARBA00002663"/>
    </source>
</evidence>
<evidence type="ECO:0000256" key="6">
    <source>
        <dbReference type="ARBA" id="ARBA00022884"/>
    </source>
</evidence>
<comment type="caution">
    <text evidence="9">The sequence shown here is derived from an EMBL/GenBank/DDBJ whole genome shotgun (WGS) entry which is preliminary data.</text>
</comment>
<accession>A0ABS1C6F3</accession>
<dbReference type="NCBIfam" id="TIGR00188">
    <property type="entry name" value="rnpA"/>
    <property type="match status" value="1"/>
</dbReference>
<evidence type="ECO:0000313" key="9">
    <source>
        <dbReference type="EMBL" id="MBK0404954.1"/>
    </source>
</evidence>
<comment type="subunit">
    <text evidence="7">Consists of a catalytic RNA component (M1 or rnpB) and a protein subunit.</text>
</comment>
<keyword evidence="10" id="KW-1185">Reference proteome</keyword>
<dbReference type="GO" id="GO:0004526">
    <property type="term" value="F:ribonuclease P activity"/>
    <property type="evidence" value="ECO:0007669"/>
    <property type="project" value="UniProtKB-EC"/>
</dbReference>
<comment type="catalytic activity">
    <reaction evidence="7">
        <text>Endonucleolytic cleavage of RNA, removing 5'-extranucleotides from tRNA precursor.</text>
        <dbReference type="EC" id="3.1.26.5"/>
    </reaction>
</comment>
<dbReference type="Proteomes" id="UP000644147">
    <property type="component" value="Unassembled WGS sequence"/>
</dbReference>
<evidence type="ECO:0000256" key="2">
    <source>
        <dbReference type="ARBA" id="ARBA00022694"/>
    </source>
</evidence>
<dbReference type="InterPro" id="IPR020539">
    <property type="entry name" value="RNase_P_CS"/>
</dbReference>
<organism evidence="9 10">
    <name type="scientific">Adhaeribacter terrigena</name>
    <dbReference type="NCBI Taxonomy" id="2793070"/>
    <lineage>
        <taxon>Bacteria</taxon>
        <taxon>Pseudomonadati</taxon>
        <taxon>Bacteroidota</taxon>
        <taxon>Cytophagia</taxon>
        <taxon>Cytophagales</taxon>
        <taxon>Hymenobacteraceae</taxon>
        <taxon>Adhaeribacter</taxon>
    </lineage>
</organism>
<dbReference type="PROSITE" id="PS00648">
    <property type="entry name" value="RIBONUCLEASE_P"/>
    <property type="match status" value="1"/>
</dbReference>
<gene>
    <name evidence="7 9" type="primary">rnpA</name>
    <name evidence="9" type="ORF">I5M27_18330</name>
</gene>
<dbReference type="InterPro" id="IPR020568">
    <property type="entry name" value="Ribosomal_Su5_D2-typ_SF"/>
</dbReference>
<dbReference type="EC" id="3.1.26.5" evidence="7 8"/>
<dbReference type="PANTHER" id="PTHR33992">
    <property type="entry name" value="RIBONUCLEASE P PROTEIN COMPONENT"/>
    <property type="match status" value="1"/>
</dbReference>
<evidence type="ECO:0000256" key="8">
    <source>
        <dbReference type="NCBIfam" id="TIGR00188"/>
    </source>
</evidence>
<reference evidence="9 10" key="1">
    <citation type="submission" date="2020-12" db="EMBL/GenBank/DDBJ databases">
        <title>Bacterial novel species Adhaeribacter sp. BT258 isolated from soil.</title>
        <authorList>
            <person name="Jung H.-Y."/>
        </authorList>
    </citation>
    <scope>NUCLEOTIDE SEQUENCE [LARGE SCALE GENOMIC DNA]</scope>
    <source>
        <strain evidence="9 10">BT258</strain>
    </source>
</reference>
<keyword evidence="6 7" id="KW-0694">RNA-binding</keyword>